<reference evidence="1" key="1">
    <citation type="submission" date="2022-09" db="EMBL/GenBank/DDBJ databases">
        <title>A Global Phylogenomic Analysis of the Shiitake Genus Lentinula.</title>
        <authorList>
            <consortium name="DOE Joint Genome Institute"/>
            <person name="Sierra-Patev S."/>
            <person name="Min B."/>
            <person name="Naranjo-Ortiz M."/>
            <person name="Looney B."/>
            <person name="Konkel Z."/>
            <person name="Slot J.C."/>
            <person name="Sakamoto Y."/>
            <person name="Steenwyk J.L."/>
            <person name="Rokas A."/>
            <person name="Carro J."/>
            <person name="Camarero S."/>
            <person name="Ferreira P."/>
            <person name="Molpeceres G."/>
            <person name="Ruiz-Duenas F.J."/>
            <person name="Serrano A."/>
            <person name="Henrissat B."/>
            <person name="Drula E."/>
            <person name="Hughes K.W."/>
            <person name="Mata J.L."/>
            <person name="Ishikawa N.K."/>
            <person name="Vargas-Isla R."/>
            <person name="Ushijima S."/>
            <person name="Smith C.A."/>
            <person name="Ahrendt S."/>
            <person name="Andreopoulos W."/>
            <person name="He G."/>
            <person name="Labutti K."/>
            <person name="Lipzen A."/>
            <person name="Ng V."/>
            <person name="Riley R."/>
            <person name="Sandor L."/>
            <person name="Barry K."/>
            <person name="Martinez A.T."/>
            <person name="Xiao Y."/>
            <person name="Gibbons J.G."/>
            <person name="Terashima K."/>
            <person name="Grigoriev I.V."/>
            <person name="Hibbett D.S."/>
        </authorList>
    </citation>
    <scope>NUCLEOTIDE SEQUENCE</scope>
    <source>
        <strain evidence="1">TMI1499</strain>
    </source>
</reference>
<name>A0ACC1UBU4_9AGAR</name>
<gene>
    <name evidence="1" type="ORF">F5876DRAFT_62622</name>
</gene>
<evidence type="ECO:0000313" key="1">
    <source>
        <dbReference type="EMBL" id="KAJ3814041.1"/>
    </source>
</evidence>
<organism evidence="1 2">
    <name type="scientific">Lentinula aff. lateritia</name>
    <dbReference type="NCBI Taxonomy" id="2804960"/>
    <lineage>
        <taxon>Eukaryota</taxon>
        <taxon>Fungi</taxon>
        <taxon>Dikarya</taxon>
        <taxon>Basidiomycota</taxon>
        <taxon>Agaricomycotina</taxon>
        <taxon>Agaricomycetes</taxon>
        <taxon>Agaricomycetidae</taxon>
        <taxon>Agaricales</taxon>
        <taxon>Marasmiineae</taxon>
        <taxon>Omphalotaceae</taxon>
        <taxon>Lentinula</taxon>
    </lineage>
</organism>
<sequence length="727" mass="83455">MSTNEIGRPSARQTEEMIMRQAFRSTVSRLWPHIHVLPQTERTVAYAASGITSFAFAVVAADLAPLGSPLSRDILDTLLSIRPREQMLFSLNHTMARYVGLFLGLRGTDLEQFTSPYNSRHLLNFREASVPTLVVKLDTACASHNMRRPICRLPPELISTIINLCLDLDPLTVPYSALGSLDQNWKLPISSKPPWYPFSRVCRVVRNAVLGDSMLWDKHVLVIHSQQSFQGIQSMVEFANRRLQAGKPVDLEFTVPDDRMREKLTLKAPESFEIPHTRMATMFNGFLHTRYLTISAPEEYFRELFSLKAPLWPSLERLSIEVQNPSECPLTVDDYNTPDVTTFTNSPKLREVRLVSEAKQNSTPFIPRVALPCSHLTRLILRDGSDKFWPDLSIRIVFRSCAPTLEYCEIRSYGFLDDFYDSDSESEVEKEKLVTFPHLIDLFLDFGTGKHHRSYNTMSCVMLWNVAFPALKNFRLWTTVPPIIYFNAEMNVGGDKSLDETMKILQQRSMFKLQKFQLFFAGWHAPGIASFLELVPSLEVLDLRGTYYGWTDTVRSISTRDDYLPNLRCVRVNDRTSFSPGWEEMEPSYGEHATLIRDMISRRCIPVGKLETVVFNIRRPSPNNYNPDGNGPMPRNFKRVIREIEKSRTSMPSEVRIHLEKFPLGQYTDFSWSMPGFPPSWYEHQEVKDYDGRKTGQDSAESDEDTEMESVEIPGFESIPMVVDDNY</sequence>
<keyword evidence="2" id="KW-1185">Reference proteome</keyword>
<comment type="caution">
    <text evidence="1">The sequence shown here is derived from an EMBL/GenBank/DDBJ whole genome shotgun (WGS) entry which is preliminary data.</text>
</comment>
<accession>A0ACC1UBU4</accession>
<dbReference type="EMBL" id="MU794977">
    <property type="protein sequence ID" value="KAJ3814041.1"/>
    <property type="molecule type" value="Genomic_DNA"/>
</dbReference>
<proteinExistence type="predicted"/>
<protein>
    <submittedName>
        <fullName evidence="1">Uncharacterized protein</fullName>
    </submittedName>
</protein>
<dbReference type="Proteomes" id="UP001163835">
    <property type="component" value="Unassembled WGS sequence"/>
</dbReference>
<evidence type="ECO:0000313" key="2">
    <source>
        <dbReference type="Proteomes" id="UP001163835"/>
    </source>
</evidence>